<feature type="compositionally biased region" description="Acidic residues" evidence="13">
    <location>
        <begin position="89"/>
        <end position="117"/>
    </location>
</feature>
<comment type="similarity">
    <text evidence="2 12">Belongs to the class I-like SAM-binding methyltransferase superfamily. RsmB/NOP family.</text>
</comment>
<feature type="binding site" evidence="12">
    <location>
        <begin position="444"/>
        <end position="450"/>
    </location>
    <ligand>
        <name>S-adenosyl-L-methionine</name>
        <dbReference type="ChEBI" id="CHEBI:59789"/>
    </ligand>
</feature>
<accession>A0A507FIS7</accession>
<feature type="region of interest" description="Disordered" evidence="13">
    <location>
        <begin position="707"/>
        <end position="810"/>
    </location>
</feature>
<organism evidence="15 16">
    <name type="scientific">Chytriomyces confervae</name>
    <dbReference type="NCBI Taxonomy" id="246404"/>
    <lineage>
        <taxon>Eukaryota</taxon>
        <taxon>Fungi</taxon>
        <taxon>Fungi incertae sedis</taxon>
        <taxon>Chytridiomycota</taxon>
        <taxon>Chytridiomycota incertae sedis</taxon>
        <taxon>Chytridiomycetes</taxon>
        <taxon>Chytridiales</taxon>
        <taxon>Chytriomycetaceae</taxon>
        <taxon>Chytriomyces</taxon>
    </lineage>
</organism>
<name>A0A507FIS7_9FUNG</name>
<evidence type="ECO:0000256" key="2">
    <source>
        <dbReference type="ARBA" id="ARBA00007494"/>
    </source>
</evidence>
<feature type="binding site" evidence="12">
    <location>
        <position position="495"/>
    </location>
    <ligand>
        <name>S-adenosyl-L-methionine</name>
        <dbReference type="ChEBI" id="CHEBI:59789"/>
    </ligand>
</feature>
<evidence type="ECO:0000313" key="16">
    <source>
        <dbReference type="Proteomes" id="UP000320333"/>
    </source>
</evidence>
<feature type="compositionally biased region" description="Basic residues" evidence="13">
    <location>
        <begin position="707"/>
        <end position="716"/>
    </location>
</feature>
<feature type="compositionally biased region" description="Low complexity" evidence="13">
    <location>
        <begin position="774"/>
        <end position="791"/>
    </location>
</feature>
<dbReference type="FunFam" id="3.30.70.1170:FF:000001">
    <property type="entry name" value="Ribosomal RNA methyltransferase Nop2"/>
    <property type="match status" value="1"/>
</dbReference>
<dbReference type="Proteomes" id="UP000320333">
    <property type="component" value="Unassembled WGS sequence"/>
</dbReference>
<dbReference type="PRINTS" id="PR02012">
    <property type="entry name" value="RCMTNOP2"/>
</dbReference>
<dbReference type="CDD" id="cd02440">
    <property type="entry name" value="AdoMet_MTases"/>
    <property type="match status" value="1"/>
</dbReference>
<evidence type="ECO:0000256" key="11">
    <source>
        <dbReference type="ARBA" id="ARBA00082314"/>
    </source>
</evidence>
<dbReference type="InterPro" id="IPR028160">
    <property type="entry name" value="Slx9-like"/>
</dbReference>
<keyword evidence="8 12" id="KW-0949">S-adenosyl-L-methionine</keyword>
<protein>
    <recommendedName>
        <fullName evidence="4">Ribosome biogenesis protein SLX9</fullName>
    </recommendedName>
    <alternativeName>
        <fullName evidence="11">Nucleolar protein 2</fullName>
    </alternativeName>
</protein>
<comment type="similarity">
    <text evidence="3">Belongs to the SLX9 family.</text>
</comment>
<dbReference type="Gene3D" id="3.40.50.150">
    <property type="entry name" value="Vaccinia Virus protein VP39"/>
    <property type="match status" value="1"/>
</dbReference>
<dbReference type="InterPro" id="IPR011023">
    <property type="entry name" value="Nop2p"/>
</dbReference>
<feature type="region of interest" description="Disordered" evidence="13">
    <location>
        <begin position="858"/>
        <end position="890"/>
    </location>
</feature>
<dbReference type="GO" id="GO:0070475">
    <property type="term" value="P:rRNA base methylation"/>
    <property type="evidence" value="ECO:0007669"/>
    <property type="project" value="TreeGrafter"/>
</dbReference>
<evidence type="ECO:0000313" key="15">
    <source>
        <dbReference type="EMBL" id="TPX76203.1"/>
    </source>
</evidence>
<keyword evidence="16" id="KW-1185">Reference proteome</keyword>
<feature type="compositionally biased region" description="Polar residues" evidence="13">
    <location>
        <begin position="861"/>
        <end position="872"/>
    </location>
</feature>
<evidence type="ECO:0000256" key="8">
    <source>
        <dbReference type="ARBA" id="ARBA00022691"/>
    </source>
</evidence>
<dbReference type="GO" id="GO:0005730">
    <property type="term" value="C:nucleolus"/>
    <property type="evidence" value="ECO:0007669"/>
    <property type="project" value="UniProtKB-SubCell"/>
</dbReference>
<feature type="region of interest" description="Disordered" evidence="13">
    <location>
        <begin position="644"/>
        <end position="691"/>
    </location>
</feature>
<dbReference type="GO" id="GO:0000462">
    <property type="term" value="P:maturation of SSU-rRNA from tricistronic rRNA transcript (SSU-rRNA, 5.8S rRNA, LSU-rRNA)"/>
    <property type="evidence" value="ECO:0007669"/>
    <property type="project" value="InterPro"/>
</dbReference>
<feature type="compositionally biased region" description="Acidic residues" evidence="13">
    <location>
        <begin position="247"/>
        <end position="257"/>
    </location>
</feature>
<dbReference type="NCBIfam" id="TIGR00446">
    <property type="entry name" value="nop2p"/>
    <property type="match status" value="1"/>
</dbReference>
<proteinExistence type="inferred from homology"/>
<dbReference type="Pfam" id="PF22458">
    <property type="entry name" value="RsmF-B_ferredox"/>
    <property type="match status" value="1"/>
</dbReference>
<feature type="compositionally biased region" description="Basic and acidic residues" evidence="13">
    <location>
        <begin position="11"/>
        <end position="31"/>
    </location>
</feature>
<evidence type="ECO:0000256" key="5">
    <source>
        <dbReference type="ARBA" id="ARBA00022517"/>
    </source>
</evidence>
<dbReference type="GO" id="GO:0003723">
    <property type="term" value="F:RNA binding"/>
    <property type="evidence" value="ECO:0007669"/>
    <property type="project" value="UniProtKB-UniRule"/>
</dbReference>
<dbReference type="Pfam" id="PF15341">
    <property type="entry name" value="SLX9"/>
    <property type="match status" value="1"/>
</dbReference>
<feature type="active site" description="Nucleophile" evidence="12">
    <location>
        <position position="569"/>
    </location>
</feature>
<evidence type="ECO:0000256" key="10">
    <source>
        <dbReference type="ARBA" id="ARBA00023242"/>
    </source>
</evidence>
<dbReference type="SUPFAM" id="SSF53335">
    <property type="entry name" value="S-adenosyl-L-methionine-dependent methyltransferases"/>
    <property type="match status" value="1"/>
</dbReference>
<feature type="compositionally biased region" description="Basic and acidic residues" evidence="13">
    <location>
        <begin position="740"/>
        <end position="756"/>
    </location>
</feature>
<dbReference type="AlphaFoldDB" id="A0A507FIS7"/>
<dbReference type="InterPro" id="IPR018314">
    <property type="entry name" value="RsmB/NOL1/NOP2-like_CS"/>
</dbReference>
<dbReference type="InterPro" id="IPR029063">
    <property type="entry name" value="SAM-dependent_MTases_sf"/>
</dbReference>
<sequence length="927" mass="103323">MGSRGHQSKKKQGDPRPISDHVLARIAEKRGLPPPIPTPKEDKPSKRDLKRSRQNEQAKKQPAPVKKQQVEIKKKAPAPKKPVTSEEGALWDDEGVESDDGEGIDEAEFEDEEDELPEPPKKKLQQQQSKKEQITVSKPKNLMLAPKFMGKGALDNSSDVEEEEDDEEVEGLDALEEDEDSMDADEFDEGDEMDGEDEDDDEFEDIDEDDDAPNPKINLDFNSDDEDDEDADEDEMEIEREAREQDRENEELEELGEEELKTNIDQREKFTLPSGQEIEKSALQTEDLQLVLTRIQEVVRVLNNFRELKEEGRSRSEYIEQLCKDLAMYYGYNEYLMEKLFHLFPISEAIEFFEANEVQRPVVIRTNTLKTRRRDLAQALINRGVNLEPVGKWSKVGLQIFDSPVPIGATPEYLAGHYMLQAASSFLPVVSLAPQENERVLDMCSAPGGKTTYIAALLKNTGSVFANDANKDRCKALMANIHRLGAKNTVVCNYDGKEFPALIGGFDRVLLDAPCSGTGVISKDPAVKINKSEADFNFLAQIQRELILAAIDSVDANSATGGYIVYSTCSVTVEENEDVVNYALKKRPNVKLVPTGLDFGKEGFVSYRGRSFHPTLNLTRRYYPHTYNMDGFYVSKFKKMSNKIPEAPKNENDDNDDEYDAAPVPSPKKKKSKAPAAAASKAKAEPELTLDNEDDSDLIQAAEAKRLKKKGIKVQPRKVDAAAEKAEATTAAKLPKKKVNRLEKREAKKEAFKSLKEAPSAQSEAGKPRKKAMDSSAATSKAKAAATIPAANPNDHLQITGSKKDKRVNRRELWLEKMGGLYTARSKADKKKQKRDLFGVAADLEDISNALEMETAATVEMSPTNVDTSAKPPQQAKAGVPKKKAVSQSARRLEGVNEMLRLQSIIAHKSFKASPLDTIRTHLKNTI</sequence>
<evidence type="ECO:0000256" key="9">
    <source>
        <dbReference type="ARBA" id="ARBA00022884"/>
    </source>
</evidence>
<evidence type="ECO:0000256" key="4">
    <source>
        <dbReference type="ARBA" id="ARBA00021321"/>
    </source>
</evidence>
<dbReference type="InterPro" id="IPR023267">
    <property type="entry name" value="RCMT"/>
</dbReference>
<evidence type="ECO:0000256" key="6">
    <source>
        <dbReference type="ARBA" id="ARBA00022603"/>
    </source>
</evidence>
<keyword evidence="6 12" id="KW-0489">Methyltransferase</keyword>
<dbReference type="GO" id="GO:0030688">
    <property type="term" value="C:preribosome, small subunit precursor"/>
    <property type="evidence" value="ECO:0007669"/>
    <property type="project" value="InterPro"/>
</dbReference>
<dbReference type="GO" id="GO:0030686">
    <property type="term" value="C:90S preribosome"/>
    <property type="evidence" value="ECO:0007669"/>
    <property type="project" value="InterPro"/>
</dbReference>
<evidence type="ECO:0000259" key="14">
    <source>
        <dbReference type="PROSITE" id="PS51686"/>
    </source>
</evidence>
<reference evidence="15 16" key="1">
    <citation type="journal article" date="2019" name="Sci. Rep.">
        <title>Comparative genomics of chytrid fungi reveal insights into the obligate biotrophic and pathogenic lifestyle of Synchytrium endobioticum.</title>
        <authorList>
            <person name="van de Vossenberg B.T.L.H."/>
            <person name="Warris S."/>
            <person name="Nguyen H.D.T."/>
            <person name="van Gent-Pelzer M.P.E."/>
            <person name="Joly D.L."/>
            <person name="van de Geest H.C."/>
            <person name="Bonants P.J.M."/>
            <person name="Smith D.S."/>
            <person name="Levesque C.A."/>
            <person name="van der Lee T.A.J."/>
        </authorList>
    </citation>
    <scope>NUCLEOTIDE SEQUENCE [LARGE SCALE GENOMIC DNA]</scope>
    <source>
        <strain evidence="15 16">CBS 675.73</strain>
    </source>
</reference>
<keyword evidence="9 12" id="KW-0694">RNA-binding</keyword>
<dbReference type="InterPro" id="IPR054728">
    <property type="entry name" value="RsmB-like_ferredoxin"/>
</dbReference>
<dbReference type="InterPro" id="IPR001678">
    <property type="entry name" value="MeTrfase_RsmB-F_NOP2_dom"/>
</dbReference>
<feature type="binding site" evidence="12">
    <location>
        <position position="468"/>
    </location>
    <ligand>
        <name>S-adenosyl-L-methionine</name>
        <dbReference type="ChEBI" id="CHEBI:59789"/>
    </ligand>
</feature>
<dbReference type="GO" id="GO:0009383">
    <property type="term" value="F:rRNA (cytosine-C5-)-methyltransferase activity"/>
    <property type="evidence" value="ECO:0007669"/>
    <property type="project" value="TreeGrafter"/>
</dbReference>
<evidence type="ECO:0000256" key="13">
    <source>
        <dbReference type="SAM" id="MobiDB-lite"/>
    </source>
</evidence>
<evidence type="ECO:0000256" key="1">
    <source>
        <dbReference type="ARBA" id="ARBA00004604"/>
    </source>
</evidence>
<dbReference type="Pfam" id="PF01189">
    <property type="entry name" value="Methyltr_RsmB-F"/>
    <property type="match status" value="1"/>
</dbReference>
<feature type="region of interest" description="Disordered" evidence="13">
    <location>
        <begin position="1"/>
        <end position="258"/>
    </location>
</feature>
<dbReference type="PRINTS" id="PR02008">
    <property type="entry name" value="RCMTFAMILY"/>
</dbReference>
<keyword evidence="10" id="KW-0539">Nucleus</keyword>
<dbReference type="PROSITE" id="PS01153">
    <property type="entry name" value="NOL1_NOP2_SUN"/>
    <property type="match status" value="1"/>
</dbReference>
<dbReference type="PANTHER" id="PTHR22807">
    <property type="entry name" value="NOP2 YEAST -RELATED NOL1/NOP2/FMU SUN DOMAIN-CONTAINING"/>
    <property type="match status" value="1"/>
</dbReference>
<dbReference type="PANTHER" id="PTHR22807:SF30">
    <property type="entry name" value="28S RRNA (CYTOSINE(4447)-C(5))-METHYLTRANSFERASE-RELATED"/>
    <property type="match status" value="1"/>
</dbReference>
<comment type="subcellular location">
    <subcellularLocation>
        <location evidence="1">Nucleus</location>
        <location evidence="1">Nucleolus</location>
    </subcellularLocation>
</comment>
<evidence type="ECO:0000256" key="7">
    <source>
        <dbReference type="ARBA" id="ARBA00022679"/>
    </source>
</evidence>
<dbReference type="PROSITE" id="PS51686">
    <property type="entry name" value="SAM_MT_RSMB_NOP"/>
    <property type="match status" value="1"/>
</dbReference>
<dbReference type="GO" id="GO:0000470">
    <property type="term" value="P:maturation of LSU-rRNA"/>
    <property type="evidence" value="ECO:0007669"/>
    <property type="project" value="TreeGrafter"/>
</dbReference>
<dbReference type="OrthoDB" id="427002at2759"/>
<feature type="domain" description="SAM-dependent MTase RsmB/NOP-type" evidence="14">
    <location>
        <begin position="352"/>
        <end position="640"/>
    </location>
</feature>
<dbReference type="Gene3D" id="3.30.70.1170">
    <property type="entry name" value="Sun protein, domain 3"/>
    <property type="match status" value="1"/>
</dbReference>
<dbReference type="InterPro" id="IPR049560">
    <property type="entry name" value="MeTrfase_RsmB-F_NOP2_cat"/>
</dbReference>
<evidence type="ECO:0000256" key="3">
    <source>
        <dbReference type="ARBA" id="ARBA00011022"/>
    </source>
</evidence>
<evidence type="ECO:0000256" key="12">
    <source>
        <dbReference type="PROSITE-ProRule" id="PRU01023"/>
    </source>
</evidence>
<comment type="caution">
    <text evidence="15">The sequence shown here is derived from an EMBL/GenBank/DDBJ whole genome shotgun (WGS) entry which is preliminary data.</text>
</comment>
<dbReference type="EMBL" id="QEAP01000054">
    <property type="protein sequence ID" value="TPX76203.1"/>
    <property type="molecule type" value="Genomic_DNA"/>
</dbReference>
<feature type="compositionally biased region" description="Acidic residues" evidence="13">
    <location>
        <begin position="158"/>
        <end position="212"/>
    </location>
</feature>
<feature type="binding site" evidence="12">
    <location>
        <position position="512"/>
    </location>
    <ligand>
        <name>S-adenosyl-L-methionine</name>
        <dbReference type="ChEBI" id="CHEBI:59789"/>
    </ligand>
</feature>
<keyword evidence="5" id="KW-0690">Ribosome biogenesis</keyword>
<gene>
    <name evidence="15" type="ORF">CcCBS67573_g02534</name>
</gene>
<feature type="compositionally biased region" description="Basic and acidic residues" evidence="13">
    <location>
        <begin position="717"/>
        <end position="727"/>
    </location>
</feature>
<dbReference type="InterPro" id="IPR023273">
    <property type="entry name" value="RCMT_NOP2"/>
</dbReference>
<feature type="compositionally biased region" description="Basic residues" evidence="13">
    <location>
        <begin position="1"/>
        <end position="10"/>
    </location>
</feature>
<feature type="compositionally biased region" description="Basic and acidic residues" evidence="13">
    <location>
        <begin position="39"/>
        <end position="59"/>
    </location>
</feature>
<keyword evidence="7 12" id="KW-0808">Transferase</keyword>
<feature type="compositionally biased region" description="Acidic residues" evidence="13">
    <location>
        <begin position="222"/>
        <end position="238"/>
    </location>
</feature>
<dbReference type="STRING" id="246404.A0A507FIS7"/>